<dbReference type="SUPFAM" id="SSF51735">
    <property type="entry name" value="NAD(P)-binding Rossmann-fold domains"/>
    <property type="match status" value="1"/>
</dbReference>
<dbReference type="PANTHER" id="PTHR48079:SF6">
    <property type="entry name" value="NAD(P)-BINDING DOMAIN-CONTAINING PROTEIN-RELATED"/>
    <property type="match status" value="1"/>
</dbReference>
<proteinExistence type="predicted"/>
<evidence type="ECO:0000313" key="1">
    <source>
        <dbReference type="EMBL" id="KAF2649883.1"/>
    </source>
</evidence>
<dbReference type="PANTHER" id="PTHR48079">
    <property type="entry name" value="PROTEIN YEEZ"/>
    <property type="match status" value="1"/>
</dbReference>
<gene>
    <name evidence="1" type="ORF">K491DRAFT_609882</name>
</gene>
<dbReference type="Gene3D" id="3.40.50.720">
    <property type="entry name" value="NAD(P)-binding Rossmann-like Domain"/>
    <property type="match status" value="1"/>
</dbReference>
<evidence type="ECO:0000313" key="2">
    <source>
        <dbReference type="Proteomes" id="UP000799324"/>
    </source>
</evidence>
<dbReference type="InterPro" id="IPR051783">
    <property type="entry name" value="NAD(P)-dependent_oxidoreduct"/>
</dbReference>
<dbReference type="GO" id="GO:0005737">
    <property type="term" value="C:cytoplasm"/>
    <property type="evidence" value="ECO:0007669"/>
    <property type="project" value="TreeGrafter"/>
</dbReference>
<evidence type="ECO:0008006" key="3">
    <source>
        <dbReference type="Google" id="ProtNLM"/>
    </source>
</evidence>
<protein>
    <recommendedName>
        <fullName evidence="3">NAD(P)-binding protein</fullName>
    </recommendedName>
</protein>
<reference evidence="1" key="1">
    <citation type="journal article" date="2020" name="Stud. Mycol.">
        <title>101 Dothideomycetes genomes: a test case for predicting lifestyles and emergence of pathogens.</title>
        <authorList>
            <person name="Haridas S."/>
            <person name="Albert R."/>
            <person name="Binder M."/>
            <person name="Bloem J."/>
            <person name="Labutti K."/>
            <person name="Salamov A."/>
            <person name="Andreopoulos B."/>
            <person name="Baker S."/>
            <person name="Barry K."/>
            <person name="Bills G."/>
            <person name="Bluhm B."/>
            <person name="Cannon C."/>
            <person name="Castanera R."/>
            <person name="Culley D."/>
            <person name="Daum C."/>
            <person name="Ezra D."/>
            <person name="Gonzalez J."/>
            <person name="Henrissat B."/>
            <person name="Kuo A."/>
            <person name="Liang C."/>
            <person name="Lipzen A."/>
            <person name="Lutzoni F."/>
            <person name="Magnuson J."/>
            <person name="Mondo S."/>
            <person name="Nolan M."/>
            <person name="Ohm R."/>
            <person name="Pangilinan J."/>
            <person name="Park H.-J."/>
            <person name="Ramirez L."/>
            <person name="Alfaro M."/>
            <person name="Sun H."/>
            <person name="Tritt A."/>
            <person name="Yoshinaga Y."/>
            <person name="Zwiers L.-H."/>
            <person name="Turgeon B."/>
            <person name="Goodwin S."/>
            <person name="Spatafora J."/>
            <person name="Crous P."/>
            <person name="Grigoriev I."/>
        </authorList>
    </citation>
    <scope>NUCLEOTIDE SEQUENCE</scope>
    <source>
        <strain evidence="1">CBS 122681</strain>
    </source>
</reference>
<keyword evidence="2" id="KW-1185">Reference proteome</keyword>
<sequence>MASSILITGAAGYMYVHPQVNALLEQGVNVIQLNLLDETAVSQVILQHNIDIVIQTASSIDPSLSLPLISALALKKQNTGVETYFIHTSGLSAFYPRTGWTEERMKDTDAIFEIEKGLADTFPIRNTDVTISEYAQKKRVTSYILVPSTVYGKGSGVWNRLSVVMPNYISGAISQGAVYKFAKNTKVSGVHISDLTSLYALIIKRILHSDPPASGTKGYYFALAHDLIWWEVLDNLAASMKARGLVKDTRLKVWPSDQVAAEAMGVPEMFVQPLWNSGENLVSDNRGRLGWKPMWDKERFLKDIDDEVDAVLELGKAKSSLMDSLNNFSKG</sequence>
<dbReference type="Proteomes" id="UP000799324">
    <property type="component" value="Unassembled WGS sequence"/>
</dbReference>
<dbReference type="EMBL" id="MU004475">
    <property type="protein sequence ID" value="KAF2649883.1"/>
    <property type="molecule type" value="Genomic_DNA"/>
</dbReference>
<dbReference type="AlphaFoldDB" id="A0A6A6STH1"/>
<name>A0A6A6STH1_9PLEO</name>
<organism evidence="1 2">
    <name type="scientific">Lophiostoma macrostomum CBS 122681</name>
    <dbReference type="NCBI Taxonomy" id="1314788"/>
    <lineage>
        <taxon>Eukaryota</taxon>
        <taxon>Fungi</taxon>
        <taxon>Dikarya</taxon>
        <taxon>Ascomycota</taxon>
        <taxon>Pezizomycotina</taxon>
        <taxon>Dothideomycetes</taxon>
        <taxon>Pleosporomycetidae</taxon>
        <taxon>Pleosporales</taxon>
        <taxon>Lophiostomataceae</taxon>
        <taxon>Lophiostoma</taxon>
    </lineage>
</organism>
<dbReference type="InterPro" id="IPR036291">
    <property type="entry name" value="NAD(P)-bd_dom_sf"/>
</dbReference>
<dbReference type="OrthoDB" id="10262413at2759"/>
<dbReference type="GO" id="GO:0004029">
    <property type="term" value="F:aldehyde dehydrogenase (NAD+) activity"/>
    <property type="evidence" value="ECO:0007669"/>
    <property type="project" value="TreeGrafter"/>
</dbReference>
<accession>A0A6A6STH1</accession>